<name>X1BJC4_9ZZZZ</name>
<dbReference type="EMBL" id="BART01026291">
    <property type="protein sequence ID" value="GAG95135.1"/>
    <property type="molecule type" value="Genomic_DNA"/>
</dbReference>
<dbReference type="AlphaFoldDB" id="X1BJC4"/>
<feature type="non-terminal residue" evidence="1">
    <location>
        <position position="31"/>
    </location>
</feature>
<gene>
    <name evidence="1" type="ORF">S01H4_46946</name>
</gene>
<proteinExistence type="predicted"/>
<sequence length="31" mass="3796">MRKLAEKLKKIDIELPKWTREVLFEHLVEVC</sequence>
<comment type="caution">
    <text evidence="1">The sequence shown here is derived from an EMBL/GenBank/DDBJ whole genome shotgun (WGS) entry which is preliminary data.</text>
</comment>
<evidence type="ECO:0000313" key="1">
    <source>
        <dbReference type="EMBL" id="GAG95135.1"/>
    </source>
</evidence>
<organism evidence="1">
    <name type="scientific">marine sediment metagenome</name>
    <dbReference type="NCBI Taxonomy" id="412755"/>
    <lineage>
        <taxon>unclassified sequences</taxon>
        <taxon>metagenomes</taxon>
        <taxon>ecological metagenomes</taxon>
    </lineage>
</organism>
<accession>X1BJC4</accession>
<reference evidence="1" key="1">
    <citation type="journal article" date="2014" name="Front. Microbiol.">
        <title>High frequency of phylogenetically diverse reductive dehalogenase-homologous genes in deep subseafloor sedimentary metagenomes.</title>
        <authorList>
            <person name="Kawai M."/>
            <person name="Futagami T."/>
            <person name="Toyoda A."/>
            <person name="Takaki Y."/>
            <person name="Nishi S."/>
            <person name="Hori S."/>
            <person name="Arai W."/>
            <person name="Tsubouchi T."/>
            <person name="Morono Y."/>
            <person name="Uchiyama I."/>
            <person name="Ito T."/>
            <person name="Fujiyama A."/>
            <person name="Inagaki F."/>
            <person name="Takami H."/>
        </authorList>
    </citation>
    <scope>NUCLEOTIDE SEQUENCE</scope>
    <source>
        <strain evidence="1">Expedition CK06-06</strain>
    </source>
</reference>
<protein>
    <submittedName>
        <fullName evidence="1">Uncharacterized protein</fullName>
    </submittedName>
</protein>